<evidence type="ECO:0000256" key="1">
    <source>
        <dbReference type="SAM" id="MobiDB-lite"/>
    </source>
</evidence>
<gene>
    <name evidence="2" type="ORF">QNN11_21790</name>
</gene>
<reference evidence="2" key="1">
    <citation type="journal article" date="2023" name="Nat. Commun.">
        <title>Identification of a novel Human Milk Oligosaccharides utilization cluster in the infant gut commensal Bacteroides dorei.</title>
        <authorList>
            <person name="Kijner S."/>
            <person name="Ennis D."/>
            <person name="Shmorak S."/>
            <person name="Florentin A."/>
            <person name="Yassour M."/>
        </authorList>
    </citation>
    <scope>NUCLEOTIDE SEQUENCE</scope>
    <source>
        <strain evidence="2">2</strain>
    </source>
</reference>
<organism evidence="2 3">
    <name type="scientific">Phocaeicola dorei</name>
    <dbReference type="NCBI Taxonomy" id="357276"/>
    <lineage>
        <taxon>Bacteria</taxon>
        <taxon>Pseudomonadati</taxon>
        <taxon>Bacteroidota</taxon>
        <taxon>Bacteroidia</taxon>
        <taxon>Bacteroidales</taxon>
        <taxon>Bacteroidaceae</taxon>
        <taxon>Phocaeicola</taxon>
    </lineage>
</organism>
<dbReference type="EMBL" id="CP126056">
    <property type="protein sequence ID" value="WHX09805.1"/>
    <property type="molecule type" value="Genomic_DNA"/>
</dbReference>
<dbReference type="Proteomes" id="UP001177934">
    <property type="component" value="Chromosome"/>
</dbReference>
<evidence type="ECO:0000313" key="2">
    <source>
        <dbReference type="EMBL" id="WHX09805.1"/>
    </source>
</evidence>
<accession>A0AA95HSW3</accession>
<protein>
    <submittedName>
        <fullName evidence="2">Uncharacterized protein</fullName>
    </submittedName>
</protein>
<proteinExistence type="predicted"/>
<sequence>MNANQNAQSVETAKAVVMGNTKEVANKQETAIENASLILLPTLPEQPKEKKTKTEAKVKTEKTESQQAAPKSKKMSIDELTDKAERVYMLQNKYSEIRSKRKQLQAFVLKHEEETAQLTLVDARGMSIVTHNPTAIKNLLADWGKDLNSKLKEVENNLRTELEHLL</sequence>
<dbReference type="AlphaFoldDB" id="A0AA95HSW3"/>
<evidence type="ECO:0000313" key="3">
    <source>
        <dbReference type="Proteomes" id="UP001177934"/>
    </source>
</evidence>
<feature type="compositionally biased region" description="Basic and acidic residues" evidence="1">
    <location>
        <begin position="46"/>
        <end position="64"/>
    </location>
</feature>
<name>A0AA95HSW3_9BACT</name>
<feature type="region of interest" description="Disordered" evidence="1">
    <location>
        <begin position="42"/>
        <end position="78"/>
    </location>
</feature>